<dbReference type="AlphaFoldDB" id="A0A4C1Y8Z1"/>
<evidence type="ECO:0000313" key="2">
    <source>
        <dbReference type="Proteomes" id="UP000299102"/>
    </source>
</evidence>
<protein>
    <submittedName>
        <fullName evidence="1">Uncharacterized protein</fullName>
    </submittedName>
</protein>
<reference evidence="1 2" key="1">
    <citation type="journal article" date="2019" name="Commun. Biol.">
        <title>The bagworm genome reveals a unique fibroin gene that provides high tensile strength.</title>
        <authorList>
            <person name="Kono N."/>
            <person name="Nakamura H."/>
            <person name="Ohtoshi R."/>
            <person name="Tomita M."/>
            <person name="Numata K."/>
            <person name="Arakawa K."/>
        </authorList>
    </citation>
    <scope>NUCLEOTIDE SEQUENCE [LARGE SCALE GENOMIC DNA]</scope>
</reference>
<name>A0A4C1Y8Z1_EUMVA</name>
<keyword evidence="2" id="KW-1185">Reference proteome</keyword>
<accession>A0A4C1Y8Z1</accession>
<evidence type="ECO:0000313" key="1">
    <source>
        <dbReference type="EMBL" id="GBP72388.1"/>
    </source>
</evidence>
<proteinExistence type="predicted"/>
<dbReference type="Proteomes" id="UP000299102">
    <property type="component" value="Unassembled WGS sequence"/>
</dbReference>
<sequence length="154" mass="17753">MPKATCTRPNDAMTERLLGSAYLGPGVACQGPCPIIPLDFISVDIPCCGWIFQTLELIRRQTKRDCFEFRQEGSERVITRIPLKIPQRILAGRDFAMRRRQYSFYSLFRFHLACRLYTRGRKHLVNVIYFISEMSIRDVLIEVCADDGGVFKLA</sequence>
<comment type="caution">
    <text evidence="1">The sequence shown here is derived from an EMBL/GenBank/DDBJ whole genome shotgun (WGS) entry which is preliminary data.</text>
</comment>
<dbReference type="EMBL" id="BGZK01001143">
    <property type="protein sequence ID" value="GBP72388.1"/>
    <property type="molecule type" value="Genomic_DNA"/>
</dbReference>
<organism evidence="1 2">
    <name type="scientific">Eumeta variegata</name>
    <name type="common">Bagworm moth</name>
    <name type="synonym">Eumeta japonica</name>
    <dbReference type="NCBI Taxonomy" id="151549"/>
    <lineage>
        <taxon>Eukaryota</taxon>
        <taxon>Metazoa</taxon>
        <taxon>Ecdysozoa</taxon>
        <taxon>Arthropoda</taxon>
        <taxon>Hexapoda</taxon>
        <taxon>Insecta</taxon>
        <taxon>Pterygota</taxon>
        <taxon>Neoptera</taxon>
        <taxon>Endopterygota</taxon>
        <taxon>Lepidoptera</taxon>
        <taxon>Glossata</taxon>
        <taxon>Ditrysia</taxon>
        <taxon>Tineoidea</taxon>
        <taxon>Psychidae</taxon>
        <taxon>Oiketicinae</taxon>
        <taxon>Eumeta</taxon>
    </lineage>
</organism>
<gene>
    <name evidence="1" type="ORF">EVAR_88344_1</name>
</gene>